<dbReference type="EMBL" id="MNPL01006202">
    <property type="protein sequence ID" value="OQR75556.1"/>
    <property type="molecule type" value="Genomic_DNA"/>
</dbReference>
<evidence type="ECO:0000313" key="2">
    <source>
        <dbReference type="EMBL" id="OQR75556.1"/>
    </source>
</evidence>
<feature type="region of interest" description="Disordered" evidence="1">
    <location>
        <begin position="1"/>
        <end position="23"/>
    </location>
</feature>
<dbReference type="STRING" id="418985.A0A1V9XPZ4"/>
<dbReference type="Gene3D" id="2.130.10.10">
    <property type="entry name" value="YVTN repeat-like/Quinoprotein amine dehydrogenase"/>
    <property type="match status" value="1"/>
</dbReference>
<keyword evidence="3" id="KW-1185">Reference proteome</keyword>
<dbReference type="InParanoid" id="A0A1V9XPZ4"/>
<dbReference type="Proteomes" id="UP000192247">
    <property type="component" value="Unassembled WGS sequence"/>
</dbReference>
<dbReference type="GO" id="GO:0030674">
    <property type="term" value="F:protein-macromolecule adaptor activity"/>
    <property type="evidence" value="ECO:0007669"/>
    <property type="project" value="TreeGrafter"/>
</dbReference>
<dbReference type="GO" id="GO:0071230">
    <property type="term" value="P:cellular response to amino acid stimulus"/>
    <property type="evidence" value="ECO:0007669"/>
    <property type="project" value="TreeGrafter"/>
</dbReference>
<feature type="region of interest" description="Disordered" evidence="1">
    <location>
        <begin position="70"/>
        <end position="101"/>
    </location>
</feature>
<dbReference type="PANTHER" id="PTHR12848">
    <property type="entry name" value="REGULATORY-ASSOCIATED PROTEIN OF MTOR"/>
    <property type="match status" value="1"/>
</dbReference>
<dbReference type="InterPro" id="IPR001680">
    <property type="entry name" value="WD40_rpt"/>
</dbReference>
<evidence type="ECO:0000313" key="3">
    <source>
        <dbReference type="Proteomes" id="UP000192247"/>
    </source>
</evidence>
<dbReference type="PANTHER" id="PTHR12848:SF16">
    <property type="entry name" value="REGULATORY-ASSOCIATED PROTEIN OF MTOR"/>
    <property type="match status" value="1"/>
</dbReference>
<comment type="caution">
    <text evidence="2">The sequence shown here is derived from an EMBL/GenBank/DDBJ whole genome shotgun (WGS) entry which is preliminary data.</text>
</comment>
<gene>
    <name evidence="2" type="ORF">BIW11_08342</name>
</gene>
<proteinExistence type="predicted"/>
<feature type="compositionally biased region" description="Low complexity" evidence="1">
    <location>
        <begin position="70"/>
        <end position="85"/>
    </location>
</feature>
<protein>
    <submittedName>
        <fullName evidence="2">Regulatory-associated protein of mTOR-like</fullName>
    </submittedName>
</protein>
<dbReference type="InterPro" id="IPR036322">
    <property type="entry name" value="WD40_repeat_dom_sf"/>
</dbReference>
<dbReference type="GO" id="GO:0005737">
    <property type="term" value="C:cytoplasm"/>
    <property type="evidence" value="ECO:0007669"/>
    <property type="project" value="TreeGrafter"/>
</dbReference>
<dbReference type="GO" id="GO:0009267">
    <property type="term" value="P:cellular response to starvation"/>
    <property type="evidence" value="ECO:0007669"/>
    <property type="project" value="TreeGrafter"/>
</dbReference>
<name>A0A1V9XPZ4_9ACAR</name>
<organism evidence="2 3">
    <name type="scientific">Tropilaelaps mercedesae</name>
    <dbReference type="NCBI Taxonomy" id="418985"/>
    <lineage>
        <taxon>Eukaryota</taxon>
        <taxon>Metazoa</taxon>
        <taxon>Ecdysozoa</taxon>
        <taxon>Arthropoda</taxon>
        <taxon>Chelicerata</taxon>
        <taxon>Arachnida</taxon>
        <taxon>Acari</taxon>
        <taxon>Parasitiformes</taxon>
        <taxon>Mesostigmata</taxon>
        <taxon>Gamasina</taxon>
        <taxon>Dermanyssoidea</taxon>
        <taxon>Laelapidae</taxon>
        <taxon>Tropilaelaps</taxon>
    </lineage>
</organism>
<evidence type="ECO:0000256" key="1">
    <source>
        <dbReference type="SAM" id="MobiDB-lite"/>
    </source>
</evidence>
<sequence>MPTSNCLNNGEVNGAGPASALTPSSTVPCSIGSIESSYQLVMTPVFNTNLLETLTKQFTKPCLQEIITAQQQASPTSPTPTSVPQFLSPTALSSTPLESDRDSQAYSAGEFRLMRNASVRRHALHTLQSETWRGAMSRAEEHQFSRKPLNAAPPVATLFHPFEPLLFVADSHQVTVLNTERMAEVDIFENPTTRPAFGPLSWRNGQPAKLSSMTLVNAHHDRCLLFTASTDGAIRAWANTYSAYYNQSPTESPEPVELVTAFNCALDASEMQTTLKYAGILLDWDQARNQLVTCGDLRVVRIWDMAAERKLLDITLDMDSPVRCVSLDRTAGESLLAIGTVDGYVKLYDRRKPPSYRPVLSAREHLGQVVGVHLDMARHVLISASVAGDVRHWQLPGGGSSANGGSSQPLEGCRRSSLQNQDLTCMVVHSLFPGVLACGTQTANVVVQEEGGQPHFLKPHTDWFSGQKTSPINAIAFHPFKVPIPALHVQFSRT</sequence>
<feature type="compositionally biased region" description="Polar residues" evidence="1">
    <location>
        <begin position="87"/>
        <end position="97"/>
    </location>
</feature>
<dbReference type="InterPro" id="IPR015943">
    <property type="entry name" value="WD40/YVTN_repeat-like_dom_sf"/>
</dbReference>
<dbReference type="GO" id="GO:0038202">
    <property type="term" value="P:TORC1 signaling"/>
    <property type="evidence" value="ECO:0007669"/>
    <property type="project" value="TreeGrafter"/>
</dbReference>
<dbReference type="SMART" id="SM00320">
    <property type="entry name" value="WD40"/>
    <property type="match status" value="4"/>
</dbReference>
<reference evidence="2 3" key="1">
    <citation type="journal article" date="2017" name="Gigascience">
        <title>Draft genome of the honey bee ectoparasitic mite, Tropilaelaps mercedesae, is shaped by the parasitic life history.</title>
        <authorList>
            <person name="Dong X."/>
            <person name="Armstrong S.D."/>
            <person name="Xia D."/>
            <person name="Makepeace B.L."/>
            <person name="Darby A.C."/>
            <person name="Kadowaki T."/>
        </authorList>
    </citation>
    <scope>NUCLEOTIDE SEQUENCE [LARGE SCALE GENOMIC DNA]</scope>
    <source>
        <strain evidence="2">Wuxi-XJTLU</strain>
    </source>
</reference>
<dbReference type="GO" id="GO:0031931">
    <property type="term" value="C:TORC1 complex"/>
    <property type="evidence" value="ECO:0007669"/>
    <property type="project" value="InterPro"/>
</dbReference>
<dbReference type="GO" id="GO:0030307">
    <property type="term" value="P:positive regulation of cell growth"/>
    <property type="evidence" value="ECO:0007669"/>
    <property type="project" value="TreeGrafter"/>
</dbReference>
<dbReference type="OrthoDB" id="10262360at2759"/>
<dbReference type="GO" id="GO:0010506">
    <property type="term" value="P:regulation of autophagy"/>
    <property type="evidence" value="ECO:0007669"/>
    <property type="project" value="TreeGrafter"/>
</dbReference>
<feature type="compositionally biased region" description="Polar residues" evidence="1">
    <location>
        <begin position="1"/>
        <end position="11"/>
    </location>
</feature>
<dbReference type="SUPFAM" id="SSF50978">
    <property type="entry name" value="WD40 repeat-like"/>
    <property type="match status" value="1"/>
</dbReference>
<accession>A0A1V9XPZ4</accession>
<dbReference type="AlphaFoldDB" id="A0A1V9XPZ4"/>
<dbReference type="InterPro" id="IPR004083">
    <property type="entry name" value="Raptor"/>
</dbReference>